<dbReference type="Gene3D" id="3.40.50.1000">
    <property type="entry name" value="HAD superfamily/HAD-like"/>
    <property type="match status" value="1"/>
</dbReference>
<dbReference type="InterPro" id="IPR050582">
    <property type="entry name" value="HAD-like_SerB"/>
</dbReference>
<evidence type="ECO:0000256" key="1">
    <source>
        <dbReference type="SAM" id="SignalP"/>
    </source>
</evidence>
<dbReference type="PANTHER" id="PTHR43344">
    <property type="entry name" value="PHOSPHOSERINE PHOSPHATASE"/>
    <property type="match status" value="1"/>
</dbReference>
<evidence type="ECO:0000313" key="3">
    <source>
        <dbReference type="Proteomes" id="UP000739565"/>
    </source>
</evidence>
<accession>A0A953NBL4</accession>
<keyword evidence="1" id="KW-0732">Signal</keyword>
<protein>
    <submittedName>
        <fullName evidence="2">Haloacid dehalogenase-like hydrolase</fullName>
    </submittedName>
</protein>
<dbReference type="EMBL" id="JAHXRI010000006">
    <property type="protein sequence ID" value="MBZ1350295.1"/>
    <property type="molecule type" value="Genomic_DNA"/>
</dbReference>
<keyword evidence="2" id="KW-0378">Hydrolase</keyword>
<dbReference type="InterPro" id="IPR036412">
    <property type="entry name" value="HAD-like_sf"/>
</dbReference>
<keyword evidence="3" id="KW-1185">Reference proteome</keyword>
<proteinExistence type="predicted"/>
<feature type="signal peptide" evidence="1">
    <location>
        <begin position="1"/>
        <end position="18"/>
    </location>
</feature>
<gene>
    <name evidence="2" type="ORF">KZZ10_06510</name>
</gene>
<feature type="chain" id="PRO_5037048314" evidence="1">
    <location>
        <begin position="19"/>
        <end position="322"/>
    </location>
</feature>
<evidence type="ECO:0000313" key="2">
    <source>
        <dbReference type="EMBL" id="MBZ1350295.1"/>
    </source>
</evidence>
<sequence>MKRFFLVCSFFCTQVVFASGDLPSWQDTKTKAALITFVEKTTKQGSADYIPPEERIAVFDNDGTLWSEQPSYVQLTFAIDRVKVLAPQHPDWLNKQPFKAVLEGDRKALSEAGDKGLIEIIAATHAGMSPEEFHQIVLDWMKTARHPKTGRPYPEMVYQPMLEVLSYLRKHGYKTFIVSGGGVEFMRPWTEAVYGIPPEQVIGSSVKTQLIVKDDKVNLQRLAEVNFINDKEGKPLAINQHIGRRPVIAFGNSDGDLQMLQWTSASRKPSLGVIIHHTDAEREVAYDRQSHIGKLDQALNLSKKQGWLVVDMKTDWKTVFPK</sequence>
<dbReference type="Pfam" id="PF12710">
    <property type="entry name" value="HAD"/>
    <property type="match status" value="1"/>
</dbReference>
<organism evidence="2 3">
    <name type="scientific">Zwartia hollandica</name>
    <dbReference type="NCBI Taxonomy" id="324606"/>
    <lineage>
        <taxon>Bacteria</taxon>
        <taxon>Pseudomonadati</taxon>
        <taxon>Pseudomonadota</taxon>
        <taxon>Betaproteobacteria</taxon>
        <taxon>Burkholderiales</taxon>
        <taxon>Alcaligenaceae</taxon>
        <taxon>Zwartia</taxon>
    </lineage>
</organism>
<dbReference type="SUPFAM" id="SSF56784">
    <property type="entry name" value="HAD-like"/>
    <property type="match status" value="1"/>
</dbReference>
<reference evidence="2" key="1">
    <citation type="submission" date="2021-07" db="EMBL/GenBank/DDBJ databases">
        <title>New genus and species of the family Alcaligenaceae.</title>
        <authorList>
            <person name="Hahn M.W."/>
        </authorList>
    </citation>
    <scope>NUCLEOTIDE SEQUENCE</scope>
    <source>
        <strain evidence="2">LF4-65</strain>
    </source>
</reference>
<name>A0A953NBL4_9BURK</name>
<comment type="caution">
    <text evidence="2">The sequence shown here is derived from an EMBL/GenBank/DDBJ whole genome shotgun (WGS) entry which is preliminary data.</text>
</comment>
<dbReference type="Proteomes" id="UP000739565">
    <property type="component" value="Unassembled WGS sequence"/>
</dbReference>
<dbReference type="RefSeq" id="WP_259660676.1">
    <property type="nucleotide sequence ID" value="NZ_JAHXRI010000006.1"/>
</dbReference>
<dbReference type="InterPro" id="IPR023214">
    <property type="entry name" value="HAD_sf"/>
</dbReference>
<dbReference type="AlphaFoldDB" id="A0A953NBL4"/>
<dbReference type="GO" id="GO:0016787">
    <property type="term" value="F:hydrolase activity"/>
    <property type="evidence" value="ECO:0007669"/>
    <property type="project" value="UniProtKB-KW"/>
</dbReference>